<dbReference type="SMART" id="SM00235">
    <property type="entry name" value="ZnMc"/>
    <property type="match status" value="1"/>
</dbReference>
<evidence type="ECO:0000256" key="1">
    <source>
        <dbReference type="ARBA" id="ARBA00004479"/>
    </source>
</evidence>
<evidence type="ECO:0000256" key="17">
    <source>
        <dbReference type="PIRSR" id="PIRSR001191-2"/>
    </source>
</evidence>
<dbReference type="InterPro" id="IPR024079">
    <property type="entry name" value="MetalloPept_cat_dom_sf"/>
</dbReference>
<feature type="binding site" evidence="18">
    <location>
        <position position="218"/>
    </location>
    <ligand>
        <name>Ca(2+)</name>
        <dbReference type="ChEBI" id="CHEBI:29108"/>
        <label>2</label>
    </ligand>
</feature>
<feature type="signal peptide" evidence="24">
    <location>
        <begin position="1"/>
        <end position="26"/>
    </location>
</feature>
<feature type="binding site" evidence="18">
    <location>
        <position position="430"/>
    </location>
    <ligand>
        <name>Ca(2+)</name>
        <dbReference type="ChEBI" id="CHEBI:29108"/>
        <label>5</label>
    </ligand>
</feature>
<feature type="binding site" evidence="18">
    <location>
        <position position="200"/>
    </location>
    <ligand>
        <name>Ca(2+)</name>
        <dbReference type="ChEBI" id="CHEBI:29108"/>
        <label>3</label>
    </ligand>
</feature>
<dbReference type="Gene3D" id="2.110.10.10">
    <property type="entry name" value="Hemopexin-like domain"/>
    <property type="match status" value="1"/>
</dbReference>
<feature type="binding site" evidence="18">
    <location>
        <position position="194"/>
    </location>
    <ligand>
        <name>Zn(2+)</name>
        <dbReference type="ChEBI" id="CHEBI:29105"/>
        <label>1</label>
    </ligand>
</feature>
<feature type="binding site" evidence="18">
    <location>
        <position position="336"/>
    </location>
    <ligand>
        <name>Ca(2+)</name>
        <dbReference type="ChEBI" id="CHEBI:29108"/>
        <label>4</label>
    </ligand>
</feature>
<feature type="binding site" evidence="18">
    <location>
        <position position="192"/>
    </location>
    <ligand>
        <name>Zn(2+)</name>
        <dbReference type="ChEBI" id="CHEBI:29105"/>
        <label>1</label>
    </ligand>
</feature>
<evidence type="ECO:0000256" key="8">
    <source>
        <dbReference type="ARBA" id="ARBA00022737"/>
    </source>
</evidence>
<dbReference type="InterPro" id="IPR018486">
    <property type="entry name" value="Hemopexin_CS"/>
</dbReference>
<evidence type="ECO:0000256" key="7">
    <source>
        <dbReference type="ARBA" id="ARBA00022729"/>
    </source>
</evidence>
<evidence type="ECO:0000256" key="13">
    <source>
        <dbReference type="ARBA" id="ARBA00023049"/>
    </source>
</evidence>
<feature type="repeat" description="Hemopexin" evidence="21">
    <location>
        <begin position="328"/>
        <end position="376"/>
    </location>
</feature>
<evidence type="ECO:0000259" key="25">
    <source>
        <dbReference type="SMART" id="SM00235"/>
    </source>
</evidence>
<accession>A0AAD9EZF5</accession>
<dbReference type="Pfam" id="PF00413">
    <property type="entry name" value="Peptidase_M10"/>
    <property type="match status" value="1"/>
</dbReference>
<dbReference type="PROSITE" id="PS00024">
    <property type="entry name" value="HEMOPEXIN"/>
    <property type="match status" value="1"/>
</dbReference>
<feature type="binding site" evidence="18">
    <location>
        <position position="207"/>
    </location>
    <ligand>
        <name>Zn(2+)</name>
        <dbReference type="ChEBI" id="CHEBI:29105"/>
        <label>1</label>
    </ligand>
</feature>
<feature type="compositionally biased region" description="Pro residues" evidence="22">
    <location>
        <begin position="235"/>
        <end position="252"/>
    </location>
</feature>
<feature type="chain" id="PRO_5042132607" evidence="24">
    <location>
        <begin position="27"/>
        <end position="635"/>
    </location>
</feature>
<proteinExistence type="inferred from homology"/>
<evidence type="ECO:0000256" key="18">
    <source>
        <dbReference type="PIRSR" id="PIRSR621190-2"/>
    </source>
</evidence>
<dbReference type="InterPro" id="IPR021805">
    <property type="entry name" value="Pept_M10A_metallopeptidase_C"/>
</dbReference>
<evidence type="ECO:0000256" key="20">
    <source>
        <dbReference type="PIRSR" id="PIRSR621190-5"/>
    </source>
</evidence>
<name>A0AAD9EZF5_DISEL</name>
<keyword evidence="5 23" id="KW-0812">Transmembrane</keyword>
<dbReference type="AlphaFoldDB" id="A0AAD9EZF5"/>
<feature type="binding site" evidence="18">
    <location>
        <position position="216"/>
    </location>
    <ligand>
        <name>Ca(2+)</name>
        <dbReference type="ChEBI" id="CHEBI:29108"/>
        <label>2</label>
    </ligand>
</feature>
<evidence type="ECO:0000256" key="4">
    <source>
        <dbReference type="ARBA" id="ARBA00022685"/>
    </source>
</evidence>
<comment type="similarity">
    <text evidence="2">Belongs to the peptidase M10A family.</text>
</comment>
<feature type="binding site" evidence="18">
    <location>
        <position position="381"/>
    </location>
    <ligand>
        <name>Ca(2+)</name>
        <dbReference type="ChEBI" id="CHEBI:29108"/>
        <label>4</label>
    </ligand>
</feature>
<feature type="binding site" description="in inhibited form" evidence="18">
    <location>
        <position position="95"/>
    </location>
    <ligand>
        <name>Zn(2+)</name>
        <dbReference type="ChEBI" id="CHEBI:29105"/>
        <label>2</label>
        <note>catalytic</note>
    </ligand>
</feature>
<feature type="binding site" evidence="17">
    <location>
        <position position="251"/>
    </location>
    <ligand>
        <name>Zn(2+)</name>
        <dbReference type="ChEBI" id="CHEBI:29105"/>
        <label>2</label>
        <note>catalytic</note>
    </ligand>
</feature>
<feature type="region of interest" description="Disordered" evidence="22">
    <location>
        <begin position="217"/>
        <end position="329"/>
    </location>
</feature>
<comment type="caution">
    <text evidence="26">The sequence shown here is derived from an EMBL/GenBank/DDBJ whole genome shotgun (WGS) entry which is preliminary data.</text>
</comment>
<feature type="transmembrane region" description="Helical" evidence="23">
    <location>
        <begin position="588"/>
        <end position="612"/>
    </location>
</feature>
<dbReference type="Pfam" id="PF11857">
    <property type="entry name" value="DUF3377"/>
    <property type="match status" value="1"/>
</dbReference>
<keyword evidence="14 23" id="KW-0472">Membrane</keyword>
<feature type="binding site" evidence="18">
    <location>
        <position position="225"/>
    </location>
    <ligand>
        <name>Ca(2+)</name>
        <dbReference type="ChEBI" id="CHEBI:29108"/>
        <label>1</label>
    </ligand>
</feature>
<dbReference type="PRINTS" id="PR00138">
    <property type="entry name" value="MATRIXIN"/>
</dbReference>
<sequence>MAPKQPWTQSIITLWSLLCLIPSSPAADVPEEEGFNAEAWLRKFGYLSQASGQMSTMQSAQILSKAIGDMQRFYGLEVTGEMDPATVVAMRLPRCGLPDRKAEEIDVGARKKRYTLTGKQWDKDHITYSLLKYHALLGEEQTYKAIRSAFDAWRRVTPLTFEELPAEHNNHSINGSKSELSDILLLFASGYHGDMSLFDGEGGSLAHAYYPGPGIGGDVHFDEDEPWTLDNKNPEGPPLPTAAPPTSPPPHDNNPDDDSPTSSSPPEDKTTSTSPTNPPNPPDRSPQPPAPPEPSLSPTSPPVLRTSTSTPSPTPTDSQPDPVTPYPPNICDGDFDTVTMLRGEMFVFKGRWFWRVRRNRVLDNYPMPISVFWIGLPSDIDAAYERHDGKFVFFKDEQYWVFREADVVPGYPQPLHQYGQGVPAHKIDTAIWWEPNGFTYFFSGDRYWRYNEETRTTDRDFPKPIERWGKIPHSPKGAFLSDDSAHTYFYKGSNYWRFDNRKSEPEKGYPRSILKDFMGCVGAPDPKPDTDTEQEPKHKPVDPSDRGRDEHKEPDSGKDKDSQPDNTEEEEDKEVNVVVTEADNESKVMTLIMVIVPLLLILCILVLIYGILRTLQKKETPRALVHCKRSLQNWV</sequence>
<keyword evidence="13 26" id="KW-0482">Metalloprotease</keyword>
<dbReference type="Proteomes" id="UP001228049">
    <property type="component" value="Unassembled WGS sequence"/>
</dbReference>
<keyword evidence="15" id="KW-0865">Zymogen</keyword>
<feature type="binding site" evidence="18">
    <location>
        <position position="199"/>
    </location>
    <ligand>
        <name>Ca(2+)</name>
        <dbReference type="ChEBI" id="CHEBI:29108"/>
        <label>3</label>
    </ligand>
</feature>
<reference evidence="26" key="1">
    <citation type="submission" date="2023-04" db="EMBL/GenBank/DDBJ databases">
        <title>Chromosome-level genome of Chaenocephalus aceratus.</title>
        <authorList>
            <person name="Park H."/>
        </authorList>
    </citation>
    <scope>NUCLEOTIDE SEQUENCE</scope>
    <source>
        <strain evidence="26">DE</strain>
        <tissue evidence="26">Muscle</tissue>
    </source>
</reference>
<dbReference type="PROSITE" id="PS51642">
    <property type="entry name" value="HEMOPEXIN_2"/>
    <property type="match status" value="4"/>
</dbReference>
<dbReference type="PANTHER" id="PTHR10201:SF25">
    <property type="entry name" value="MATRIX METALLOPROTEINASE-15"/>
    <property type="match status" value="1"/>
</dbReference>
<dbReference type="FunFam" id="2.110.10.10:FF:000001">
    <property type="entry name" value="Matrix metallopeptidase 24"/>
    <property type="match status" value="1"/>
</dbReference>
<keyword evidence="3" id="KW-0645">Protease</keyword>
<dbReference type="GO" id="GO:0004222">
    <property type="term" value="F:metalloendopeptidase activity"/>
    <property type="evidence" value="ECO:0007669"/>
    <property type="project" value="InterPro"/>
</dbReference>
<feature type="binding site" evidence="18">
    <location>
        <position position="225"/>
    </location>
    <ligand>
        <name>Ca(2+)</name>
        <dbReference type="ChEBI" id="CHEBI:29108"/>
        <label>3</label>
    </ligand>
</feature>
<dbReference type="InterPro" id="IPR002477">
    <property type="entry name" value="Peptidoglycan-bd-like"/>
</dbReference>
<dbReference type="GO" id="GO:0006508">
    <property type="term" value="P:proteolysis"/>
    <property type="evidence" value="ECO:0007669"/>
    <property type="project" value="UniProtKB-KW"/>
</dbReference>
<evidence type="ECO:0000256" key="3">
    <source>
        <dbReference type="ARBA" id="ARBA00022670"/>
    </source>
</evidence>
<comment type="cofactor">
    <cofactor evidence="18">
        <name>Ca(2+)</name>
        <dbReference type="ChEBI" id="CHEBI:29108"/>
    </cofactor>
    <text evidence="18">Can bind about 5 Ca(2+) ions per subunit.</text>
</comment>
<keyword evidence="6 17" id="KW-0479">Metal-binding</keyword>
<evidence type="ECO:0000256" key="15">
    <source>
        <dbReference type="ARBA" id="ARBA00023145"/>
    </source>
</evidence>
<dbReference type="SUPFAM" id="SSF55486">
    <property type="entry name" value="Metalloproteases ('zincins'), catalytic domain"/>
    <property type="match status" value="1"/>
</dbReference>
<feature type="region of interest" description="Disordered" evidence="22">
    <location>
        <begin position="520"/>
        <end position="576"/>
    </location>
</feature>
<dbReference type="PIRSF" id="PIRSF001191">
    <property type="entry name" value="Peptidase_M10A_matrix"/>
    <property type="match status" value="1"/>
</dbReference>
<feature type="repeat" description="Hemopexin" evidence="21">
    <location>
        <begin position="377"/>
        <end position="422"/>
    </location>
</feature>
<evidence type="ECO:0000256" key="2">
    <source>
        <dbReference type="ARBA" id="ARBA00010370"/>
    </source>
</evidence>
<evidence type="ECO:0000256" key="16">
    <source>
        <dbReference type="ARBA" id="ARBA00023157"/>
    </source>
</evidence>
<evidence type="ECO:0000256" key="24">
    <source>
        <dbReference type="SAM" id="SignalP"/>
    </source>
</evidence>
<dbReference type="Pfam" id="PF01471">
    <property type="entry name" value="PG_binding_1"/>
    <property type="match status" value="1"/>
</dbReference>
<dbReference type="SUPFAM" id="SSF47090">
    <property type="entry name" value="PGBD-like"/>
    <property type="match status" value="1"/>
</dbReference>
<keyword evidence="9" id="KW-0378">Hydrolase</keyword>
<dbReference type="InterPro" id="IPR001818">
    <property type="entry name" value="Pept_M10_metallopeptidase"/>
</dbReference>
<feature type="binding site" evidence="18">
    <location>
        <position position="182"/>
    </location>
    <ligand>
        <name>Ca(2+)</name>
        <dbReference type="ChEBI" id="CHEBI:29108"/>
        <label>2</label>
    </ligand>
</feature>
<feature type="short sequence motif" description="Cysteine switch" evidence="20">
    <location>
        <begin position="93"/>
        <end position="107"/>
    </location>
</feature>
<dbReference type="InterPro" id="IPR018487">
    <property type="entry name" value="Hemopexin-like_repeat"/>
</dbReference>
<dbReference type="PANTHER" id="PTHR10201">
    <property type="entry name" value="MATRIX METALLOPROTEINASE"/>
    <property type="match status" value="1"/>
</dbReference>
<protein>
    <submittedName>
        <fullName evidence="26">Matrix metalloproteinase-16</fullName>
    </submittedName>
</protein>
<feature type="binding site" evidence="18">
    <location>
        <position position="222"/>
    </location>
    <ligand>
        <name>Ca(2+)</name>
        <dbReference type="ChEBI" id="CHEBI:29108"/>
        <label>3</label>
    </ligand>
</feature>
<dbReference type="SMART" id="SM00120">
    <property type="entry name" value="HX"/>
    <property type="match status" value="4"/>
</dbReference>
<evidence type="ECO:0000256" key="12">
    <source>
        <dbReference type="ARBA" id="ARBA00022989"/>
    </source>
</evidence>
<feature type="compositionally biased region" description="Pro residues" evidence="22">
    <location>
        <begin position="276"/>
        <end position="301"/>
    </location>
</feature>
<comment type="subcellular location">
    <subcellularLocation>
        <location evidence="1">Membrane</location>
        <topology evidence="1">Single-pass type I membrane protein</topology>
    </subcellularLocation>
</comment>
<evidence type="ECO:0000256" key="5">
    <source>
        <dbReference type="ARBA" id="ARBA00022692"/>
    </source>
</evidence>
<keyword evidence="7 24" id="KW-0732">Signal</keyword>
<dbReference type="GO" id="GO:0005615">
    <property type="term" value="C:extracellular space"/>
    <property type="evidence" value="ECO:0007669"/>
    <property type="project" value="TreeGrafter"/>
</dbReference>
<keyword evidence="16" id="KW-1015">Disulfide bond</keyword>
<feature type="compositionally biased region" description="Low complexity" evidence="22">
    <location>
        <begin position="302"/>
        <end position="321"/>
    </location>
</feature>
<dbReference type="InterPro" id="IPR021190">
    <property type="entry name" value="Pept_M10A"/>
</dbReference>
<evidence type="ECO:0000256" key="11">
    <source>
        <dbReference type="ARBA" id="ARBA00022837"/>
    </source>
</evidence>
<keyword evidence="27" id="KW-1185">Reference proteome</keyword>
<dbReference type="Pfam" id="PF00045">
    <property type="entry name" value="Hemopexin"/>
    <property type="match status" value="4"/>
</dbReference>
<evidence type="ECO:0000256" key="10">
    <source>
        <dbReference type="ARBA" id="ARBA00022833"/>
    </source>
</evidence>
<evidence type="ECO:0000256" key="22">
    <source>
        <dbReference type="SAM" id="MobiDB-lite"/>
    </source>
</evidence>
<evidence type="ECO:0000256" key="21">
    <source>
        <dbReference type="PROSITE-ProRule" id="PRU01011"/>
    </source>
</evidence>
<evidence type="ECO:0000256" key="23">
    <source>
        <dbReference type="SAM" id="Phobius"/>
    </source>
</evidence>
<feature type="binding site" evidence="18">
    <location>
        <position position="220"/>
    </location>
    <ligand>
        <name>Zn(2+)</name>
        <dbReference type="ChEBI" id="CHEBI:29105"/>
        <label>1</label>
    </ligand>
</feature>
<gene>
    <name evidence="26" type="ORF">KUDE01_027956</name>
</gene>
<feature type="repeat" description="Hemopexin" evidence="21">
    <location>
        <begin position="473"/>
        <end position="520"/>
    </location>
</feature>
<keyword evidence="10 17" id="KW-0862">Zinc</keyword>
<dbReference type="InterPro" id="IPR036375">
    <property type="entry name" value="Hemopexin-like_dom_sf"/>
</dbReference>
<keyword evidence="8" id="KW-0677">Repeat</keyword>
<dbReference type="GO" id="GO:0008270">
    <property type="term" value="F:zinc ion binding"/>
    <property type="evidence" value="ECO:0007669"/>
    <property type="project" value="InterPro"/>
</dbReference>
<dbReference type="CDD" id="cd00094">
    <property type="entry name" value="HX"/>
    <property type="match status" value="1"/>
</dbReference>
<evidence type="ECO:0000256" key="19">
    <source>
        <dbReference type="PIRSR" id="PIRSR621190-4"/>
    </source>
</evidence>
<dbReference type="GO" id="GO:0031012">
    <property type="term" value="C:extracellular matrix"/>
    <property type="evidence" value="ECO:0007669"/>
    <property type="project" value="InterPro"/>
</dbReference>
<dbReference type="GO" id="GO:0030574">
    <property type="term" value="P:collagen catabolic process"/>
    <property type="evidence" value="ECO:0007669"/>
    <property type="project" value="TreeGrafter"/>
</dbReference>
<dbReference type="EMBL" id="JASDAP010000018">
    <property type="protein sequence ID" value="KAK1887163.1"/>
    <property type="molecule type" value="Genomic_DNA"/>
</dbReference>
<evidence type="ECO:0000256" key="14">
    <source>
        <dbReference type="ARBA" id="ARBA00023136"/>
    </source>
</evidence>
<feature type="compositionally biased region" description="Basic and acidic residues" evidence="22">
    <location>
        <begin position="526"/>
        <end position="563"/>
    </location>
</feature>
<dbReference type="SUPFAM" id="SSF50923">
    <property type="entry name" value="Hemopexin-like domain"/>
    <property type="match status" value="1"/>
</dbReference>
<evidence type="ECO:0000256" key="9">
    <source>
        <dbReference type="ARBA" id="ARBA00022801"/>
    </source>
</evidence>
<organism evidence="26 27">
    <name type="scientific">Dissostichus eleginoides</name>
    <name type="common">Patagonian toothfish</name>
    <name type="synonym">Dissostichus amissus</name>
    <dbReference type="NCBI Taxonomy" id="100907"/>
    <lineage>
        <taxon>Eukaryota</taxon>
        <taxon>Metazoa</taxon>
        <taxon>Chordata</taxon>
        <taxon>Craniata</taxon>
        <taxon>Vertebrata</taxon>
        <taxon>Euteleostomi</taxon>
        <taxon>Actinopterygii</taxon>
        <taxon>Neopterygii</taxon>
        <taxon>Teleostei</taxon>
        <taxon>Neoteleostei</taxon>
        <taxon>Acanthomorphata</taxon>
        <taxon>Eupercaria</taxon>
        <taxon>Perciformes</taxon>
        <taxon>Notothenioidei</taxon>
        <taxon>Nototheniidae</taxon>
        <taxon>Dissostichus</taxon>
    </lineage>
</organism>
<feature type="compositionally biased region" description="Low complexity" evidence="22">
    <location>
        <begin position="260"/>
        <end position="275"/>
    </location>
</feature>
<dbReference type="GO" id="GO:0030198">
    <property type="term" value="P:extracellular matrix organization"/>
    <property type="evidence" value="ECO:0007669"/>
    <property type="project" value="TreeGrafter"/>
</dbReference>
<evidence type="ECO:0000313" key="26">
    <source>
        <dbReference type="EMBL" id="KAK1887163.1"/>
    </source>
</evidence>
<comment type="cofactor">
    <cofactor evidence="18">
        <name>Zn(2+)</name>
        <dbReference type="ChEBI" id="CHEBI:29105"/>
    </cofactor>
    <text evidence="18">Binds 2 Zn(2+) ions per subunit.</text>
</comment>
<dbReference type="GO" id="GO:0016020">
    <property type="term" value="C:membrane"/>
    <property type="evidence" value="ECO:0007669"/>
    <property type="project" value="UniProtKB-SubCell"/>
</dbReference>
<feature type="repeat" description="Hemopexin" evidence="21">
    <location>
        <begin position="424"/>
        <end position="472"/>
    </location>
</feature>
<dbReference type="Gene3D" id="3.40.390.10">
    <property type="entry name" value="Collagenase (Catalytic Domain)"/>
    <property type="match status" value="1"/>
</dbReference>
<dbReference type="InterPro" id="IPR006026">
    <property type="entry name" value="Peptidase_Metallo"/>
</dbReference>
<evidence type="ECO:0000313" key="27">
    <source>
        <dbReference type="Proteomes" id="UP001228049"/>
    </source>
</evidence>
<keyword evidence="11 18" id="KW-0106">Calcium</keyword>
<feature type="domain" description="Peptidase metallopeptidase" evidence="25">
    <location>
        <begin position="117"/>
        <end position="350"/>
    </location>
</feature>
<feature type="binding site" evidence="18">
    <location>
        <position position="383"/>
    </location>
    <ligand>
        <name>Ca(2+)</name>
        <dbReference type="ChEBI" id="CHEBI:29108"/>
        <label>5</label>
    </ligand>
</feature>
<feature type="modified residue" description="Phosphotyrosine; by PKDCC" evidence="19">
    <location>
        <position position="411"/>
    </location>
</feature>
<evidence type="ECO:0000256" key="6">
    <source>
        <dbReference type="ARBA" id="ARBA00022723"/>
    </source>
</evidence>
<keyword evidence="12 23" id="KW-1133">Transmembrane helix</keyword>
<keyword evidence="4" id="KW-0165">Cleavage on pair of basic residues</keyword>
<dbReference type="InterPro" id="IPR036365">
    <property type="entry name" value="PGBD-like_sf"/>
</dbReference>
<dbReference type="InterPro" id="IPR000585">
    <property type="entry name" value="Hemopexin-like_dom"/>
</dbReference>